<evidence type="ECO:0000256" key="1">
    <source>
        <dbReference type="ARBA" id="ARBA00022722"/>
    </source>
</evidence>
<dbReference type="EMBL" id="MN740684">
    <property type="protein sequence ID" value="QHU07181.1"/>
    <property type="molecule type" value="Genomic_DNA"/>
</dbReference>
<dbReference type="PANTHER" id="PTHR33607:SF2">
    <property type="entry name" value="ENDONUCLEASE-1"/>
    <property type="match status" value="1"/>
</dbReference>
<proteinExistence type="predicted"/>
<protein>
    <submittedName>
        <fullName evidence="3">Uncharacterized protein</fullName>
    </submittedName>
</protein>
<organism evidence="3">
    <name type="scientific">viral metagenome</name>
    <dbReference type="NCBI Taxonomy" id="1070528"/>
    <lineage>
        <taxon>unclassified sequences</taxon>
        <taxon>metagenomes</taxon>
        <taxon>organismal metagenomes</taxon>
    </lineage>
</organism>
<keyword evidence="2" id="KW-0378">Hydrolase</keyword>
<keyword evidence="1" id="KW-0540">Nuclease</keyword>
<dbReference type="GO" id="GO:0004518">
    <property type="term" value="F:nuclease activity"/>
    <property type="evidence" value="ECO:0007669"/>
    <property type="project" value="UniProtKB-KW"/>
</dbReference>
<sequence>MLFYKKIFLMILLFTNIVKLNSNILFFTNNFKINQKIYYSVLKCKNILIYDEFMPTLYTNINIKNKSKRKNVYSLEHIYPSSYIDKLAKNDMHNIVKTSKNINNARSNYKFCDIIEYKYNIKTKEWYKEHNVIDTSKWIQLENDNYVNHKKKLFIPNNNSKGIISRAILYMKFKYNYSIEKIINIDTLIKWYIDYPPSNNEIYHNNIIKELQNEDNIFIKNYNNKRQINNLIKELYKK</sequence>
<dbReference type="Pfam" id="PF04231">
    <property type="entry name" value="Endonuclease_1"/>
    <property type="match status" value="1"/>
</dbReference>
<dbReference type="SUPFAM" id="SSF54060">
    <property type="entry name" value="His-Me finger endonucleases"/>
    <property type="match status" value="1"/>
</dbReference>
<dbReference type="PANTHER" id="PTHR33607">
    <property type="entry name" value="ENDONUCLEASE-1"/>
    <property type="match status" value="1"/>
</dbReference>
<name>A0A6C0JQM4_9ZZZZ</name>
<dbReference type="GO" id="GO:0016787">
    <property type="term" value="F:hydrolase activity"/>
    <property type="evidence" value="ECO:0007669"/>
    <property type="project" value="UniProtKB-KW"/>
</dbReference>
<evidence type="ECO:0000313" key="3">
    <source>
        <dbReference type="EMBL" id="QHU07181.1"/>
    </source>
</evidence>
<dbReference type="InterPro" id="IPR007346">
    <property type="entry name" value="Endonuclease-I"/>
</dbReference>
<dbReference type="InterPro" id="IPR044925">
    <property type="entry name" value="His-Me_finger_sf"/>
</dbReference>
<accession>A0A6C0JQM4</accession>
<reference evidence="3" key="1">
    <citation type="journal article" date="2020" name="Nature">
        <title>Giant virus diversity and host interactions through global metagenomics.</title>
        <authorList>
            <person name="Schulz F."/>
            <person name="Roux S."/>
            <person name="Paez-Espino D."/>
            <person name="Jungbluth S."/>
            <person name="Walsh D.A."/>
            <person name="Denef V.J."/>
            <person name="McMahon K.D."/>
            <person name="Konstantinidis K.T."/>
            <person name="Eloe-Fadrosh E.A."/>
            <person name="Kyrpides N.C."/>
            <person name="Woyke T."/>
        </authorList>
    </citation>
    <scope>NUCLEOTIDE SEQUENCE</scope>
    <source>
        <strain evidence="3">GVMAG-S-1040241-154</strain>
    </source>
</reference>
<evidence type="ECO:0000256" key="2">
    <source>
        <dbReference type="ARBA" id="ARBA00022801"/>
    </source>
</evidence>
<dbReference type="AlphaFoldDB" id="A0A6C0JQM4"/>